<dbReference type="RefSeq" id="WP_103358003.1">
    <property type="nucleotide sequence ID" value="NZ_CP113107.1"/>
</dbReference>
<proteinExistence type="predicted"/>
<dbReference type="EMBL" id="PPRF01000032">
    <property type="protein sequence ID" value="PNZ27912.1"/>
    <property type="molecule type" value="Genomic_DNA"/>
</dbReference>
<evidence type="ECO:0000259" key="1">
    <source>
        <dbReference type="Pfam" id="PF21747"/>
    </source>
</evidence>
<sequence>MTILTTMTDLEAHLDPLAKARKIGKPESIELLDQYYTCLLEYFCTINHIQDLSGVQLTSLPIVPFNFDERLDYIEERKHHYMGYQQMKTLKSELVKMNAAYRAKNHS</sequence>
<accession>A0A2K3YQN4</accession>
<name>A0A2K3YQN4_9STAP</name>
<feature type="domain" description="YpoC-like" evidence="1">
    <location>
        <begin position="4"/>
        <end position="105"/>
    </location>
</feature>
<dbReference type="InterPro" id="IPR048427">
    <property type="entry name" value="YpoC"/>
</dbReference>
<keyword evidence="3" id="KW-1185">Reference proteome</keyword>
<evidence type="ECO:0000313" key="3">
    <source>
        <dbReference type="Proteomes" id="UP000242752"/>
    </source>
</evidence>
<dbReference type="Proteomes" id="UP000242752">
    <property type="component" value="Unassembled WGS sequence"/>
</dbReference>
<dbReference type="OrthoDB" id="2390001at2"/>
<dbReference type="Pfam" id="PF21747">
    <property type="entry name" value="YpoC"/>
    <property type="match status" value="1"/>
</dbReference>
<evidence type="ECO:0000313" key="2">
    <source>
        <dbReference type="EMBL" id="PNZ27912.1"/>
    </source>
</evidence>
<organism evidence="2 3">
    <name type="scientific">Staphylococcus rostri</name>
    <dbReference type="NCBI Taxonomy" id="522262"/>
    <lineage>
        <taxon>Bacteria</taxon>
        <taxon>Bacillati</taxon>
        <taxon>Bacillota</taxon>
        <taxon>Bacilli</taxon>
        <taxon>Bacillales</taxon>
        <taxon>Staphylococcaceae</taxon>
        <taxon>Staphylococcus</taxon>
    </lineage>
</organism>
<protein>
    <recommendedName>
        <fullName evidence="1">YpoC-like domain-containing protein</fullName>
    </recommendedName>
</protein>
<comment type="caution">
    <text evidence="2">The sequence shown here is derived from an EMBL/GenBank/DDBJ whole genome shotgun (WGS) entry which is preliminary data.</text>
</comment>
<reference evidence="2 3" key="1">
    <citation type="submission" date="2017-08" db="EMBL/GenBank/DDBJ databases">
        <title>Draft genome sequences of 64 type strains of genus Staph aureus.</title>
        <authorList>
            <person name="Cole K."/>
            <person name="Golubchik T."/>
            <person name="Russell J."/>
            <person name="Foster D."/>
            <person name="Llewelyn M."/>
            <person name="Wilson D."/>
            <person name="Crook D."/>
            <person name="Paul J."/>
        </authorList>
    </citation>
    <scope>NUCLEOTIDE SEQUENCE [LARGE SCALE GENOMIC DNA]</scope>
    <source>
        <strain evidence="2 3">DSM 21968</strain>
    </source>
</reference>
<gene>
    <name evidence="2" type="ORF">CD122_05535</name>
</gene>
<dbReference type="AlphaFoldDB" id="A0A2K3YQN4"/>